<sequence length="139" mass="16101">MLDFFLDDWQEAIPTETHHEKKMPKSPVDLLQSFQSSITPELVKQAQTVFAFKFTDMPKPAYWVIDLKNLPGSIKPAESVDLQNHVEGLFICKTKTILDVLQRKKRLFETFLDNEITLEGHHAVMFILNSLLTSFSRKH</sequence>
<dbReference type="AlphaFoldDB" id="A0ABD2PYA2"/>
<accession>A0ABD2PYA2</accession>
<comment type="caution">
    <text evidence="1">The sequence shown here is derived from an EMBL/GenBank/DDBJ whole genome shotgun (WGS) entry which is preliminary data.</text>
</comment>
<evidence type="ECO:0008006" key="3">
    <source>
        <dbReference type="Google" id="ProtNLM"/>
    </source>
</evidence>
<evidence type="ECO:0000313" key="2">
    <source>
        <dbReference type="Proteomes" id="UP001626550"/>
    </source>
</evidence>
<keyword evidence="2" id="KW-1185">Reference proteome</keyword>
<dbReference type="InterPro" id="IPR036527">
    <property type="entry name" value="SCP2_sterol-bd_dom_sf"/>
</dbReference>
<evidence type="ECO:0000313" key="1">
    <source>
        <dbReference type="EMBL" id="KAL3312073.1"/>
    </source>
</evidence>
<dbReference type="EMBL" id="JBJKFK010001875">
    <property type="protein sequence ID" value="KAL3312073.1"/>
    <property type="molecule type" value="Genomic_DNA"/>
</dbReference>
<dbReference type="SUPFAM" id="SSF55718">
    <property type="entry name" value="SCP-like"/>
    <property type="match status" value="1"/>
</dbReference>
<name>A0ABD2PYA2_9PLAT</name>
<proteinExistence type="predicted"/>
<dbReference type="Gene3D" id="3.30.1050.10">
    <property type="entry name" value="SCP2 sterol-binding domain"/>
    <property type="match status" value="1"/>
</dbReference>
<organism evidence="1 2">
    <name type="scientific">Cichlidogyrus casuarinus</name>
    <dbReference type="NCBI Taxonomy" id="1844966"/>
    <lineage>
        <taxon>Eukaryota</taxon>
        <taxon>Metazoa</taxon>
        <taxon>Spiralia</taxon>
        <taxon>Lophotrochozoa</taxon>
        <taxon>Platyhelminthes</taxon>
        <taxon>Monogenea</taxon>
        <taxon>Monopisthocotylea</taxon>
        <taxon>Dactylogyridea</taxon>
        <taxon>Ancyrocephalidae</taxon>
        <taxon>Cichlidogyrus</taxon>
    </lineage>
</organism>
<protein>
    <recommendedName>
        <fullName evidence="3">SCP2 domain-containing protein</fullName>
    </recommendedName>
</protein>
<reference evidence="1 2" key="1">
    <citation type="submission" date="2024-11" db="EMBL/GenBank/DDBJ databases">
        <title>Adaptive evolution of stress response genes in parasites aligns with host niche diversity.</title>
        <authorList>
            <person name="Hahn C."/>
            <person name="Resl P."/>
        </authorList>
    </citation>
    <scope>NUCLEOTIDE SEQUENCE [LARGE SCALE GENOMIC DNA]</scope>
    <source>
        <strain evidence="1">EGGRZ-B1_66</strain>
        <tissue evidence="1">Body</tissue>
    </source>
</reference>
<dbReference type="Proteomes" id="UP001626550">
    <property type="component" value="Unassembled WGS sequence"/>
</dbReference>
<gene>
    <name evidence="1" type="ORF">Ciccas_009341</name>
</gene>